<dbReference type="AlphaFoldDB" id="A0A926IKB3"/>
<dbReference type="Proteomes" id="UP000601171">
    <property type="component" value="Unassembled WGS sequence"/>
</dbReference>
<dbReference type="InterPro" id="IPR051448">
    <property type="entry name" value="CdaR-like_regulators"/>
</dbReference>
<sequence length="390" mass="44287">MLTFESIAQDLVDATSSLLCGRTVNIMNQEGIIVASSDKKRIGDFHQGAADVIAKGKTVRIYKEELKDYPGSKEGINMPMTDNEKIIGVVGVYGNPDEVEDTANLLRVYVELYFKQIAHTVKQEVEEEIRGDILKLLLSGEKIELSSVSKLSSVIMLDSNLPLTCIIIKPCNKKDKVARALSFKELQSCLVSSELMLSSKDVYGVLNESFVILKTFDENEEVESWLKQTLYFIESIFDKKYSVVLSGNCDSYAKLASSYNGALEINKNNVSGVYYLNSYEGMIRYFTQSYISKESLGEDFIQNIYNVLEKELGNKAFKEALRTLEVYYKNDRSVSKSADQLFIHKNTLLYRINKVYSVLGLESENDFIREYFLRLLLAYNDKIYNMNTKG</sequence>
<reference evidence="3" key="1">
    <citation type="submission" date="2020-08" db="EMBL/GenBank/DDBJ databases">
        <title>Genome public.</title>
        <authorList>
            <person name="Liu C."/>
            <person name="Sun Q."/>
        </authorList>
    </citation>
    <scope>NUCLEOTIDE SEQUENCE</scope>
    <source>
        <strain evidence="3">BX21</strain>
    </source>
</reference>
<keyword evidence="4" id="KW-1185">Reference proteome</keyword>
<dbReference type="Gene3D" id="1.10.10.2840">
    <property type="entry name" value="PucR C-terminal helix-turn-helix domain"/>
    <property type="match status" value="1"/>
</dbReference>
<evidence type="ECO:0000259" key="1">
    <source>
        <dbReference type="Pfam" id="PF05651"/>
    </source>
</evidence>
<organism evidence="3 4">
    <name type="scientific">Paratissierella segnis</name>
    <dbReference type="NCBI Taxonomy" id="2763679"/>
    <lineage>
        <taxon>Bacteria</taxon>
        <taxon>Bacillati</taxon>
        <taxon>Bacillota</taxon>
        <taxon>Tissierellia</taxon>
        <taxon>Tissierellales</taxon>
        <taxon>Tissierellaceae</taxon>
        <taxon>Paratissierella</taxon>
    </lineage>
</organism>
<feature type="domain" description="Putative sugar diacid recognition" evidence="1">
    <location>
        <begin position="6"/>
        <end position="133"/>
    </location>
</feature>
<proteinExistence type="predicted"/>
<dbReference type="PANTHER" id="PTHR33744">
    <property type="entry name" value="CARBOHYDRATE DIACID REGULATOR"/>
    <property type="match status" value="1"/>
</dbReference>
<dbReference type="InterPro" id="IPR042070">
    <property type="entry name" value="PucR_C-HTH_sf"/>
</dbReference>
<evidence type="ECO:0000259" key="2">
    <source>
        <dbReference type="Pfam" id="PF13556"/>
    </source>
</evidence>
<evidence type="ECO:0000313" key="4">
    <source>
        <dbReference type="Proteomes" id="UP000601171"/>
    </source>
</evidence>
<dbReference type="RefSeq" id="WP_262428985.1">
    <property type="nucleotide sequence ID" value="NZ_JACRTG010000012.1"/>
</dbReference>
<protein>
    <submittedName>
        <fullName evidence="3">Helix-turn-helix domain-containing protein</fullName>
    </submittedName>
</protein>
<dbReference type="PANTHER" id="PTHR33744:SF15">
    <property type="entry name" value="CARBOHYDRATE DIACID REGULATOR"/>
    <property type="match status" value="1"/>
</dbReference>
<dbReference type="Pfam" id="PF05651">
    <property type="entry name" value="Diacid_rec"/>
    <property type="match status" value="1"/>
</dbReference>
<dbReference type="Pfam" id="PF13556">
    <property type="entry name" value="HTH_30"/>
    <property type="match status" value="1"/>
</dbReference>
<evidence type="ECO:0000313" key="3">
    <source>
        <dbReference type="EMBL" id="MBC8587533.1"/>
    </source>
</evidence>
<accession>A0A926IKB3</accession>
<comment type="caution">
    <text evidence="3">The sequence shown here is derived from an EMBL/GenBank/DDBJ whole genome shotgun (WGS) entry which is preliminary data.</text>
</comment>
<dbReference type="InterPro" id="IPR029151">
    <property type="entry name" value="Sensor-like_sf"/>
</dbReference>
<dbReference type="EMBL" id="JACRTG010000012">
    <property type="protein sequence ID" value="MBC8587533.1"/>
    <property type="molecule type" value="Genomic_DNA"/>
</dbReference>
<gene>
    <name evidence="3" type="ORF">H8707_04670</name>
</gene>
<dbReference type="SUPFAM" id="SSF103190">
    <property type="entry name" value="Sensory domain-like"/>
    <property type="match status" value="1"/>
</dbReference>
<dbReference type="InterPro" id="IPR025736">
    <property type="entry name" value="PucR_C-HTH_dom"/>
</dbReference>
<feature type="domain" description="PucR C-terminal helix-turn-helix" evidence="2">
    <location>
        <begin position="321"/>
        <end position="363"/>
    </location>
</feature>
<dbReference type="InterPro" id="IPR008599">
    <property type="entry name" value="Diacid_rec"/>
</dbReference>
<name>A0A926IKB3_9FIRM</name>